<protein>
    <submittedName>
        <fullName evidence="3">Armadillo-type protein</fullName>
    </submittedName>
</protein>
<keyword evidence="1" id="KW-0677">Repeat</keyword>
<dbReference type="Gene3D" id="1.25.10.10">
    <property type="entry name" value="Leucine-rich Repeat Variant"/>
    <property type="match status" value="1"/>
</dbReference>
<dbReference type="SUPFAM" id="SSF48371">
    <property type="entry name" value="ARM repeat"/>
    <property type="match status" value="1"/>
</dbReference>
<dbReference type="InterPro" id="IPR011989">
    <property type="entry name" value="ARM-like"/>
</dbReference>
<feature type="non-terminal residue" evidence="3">
    <location>
        <position position="1"/>
    </location>
</feature>
<organism evidence="3 4">
    <name type="scientific">Dunaliella salina</name>
    <name type="common">Green alga</name>
    <name type="synonym">Protococcus salinus</name>
    <dbReference type="NCBI Taxonomy" id="3046"/>
    <lineage>
        <taxon>Eukaryota</taxon>
        <taxon>Viridiplantae</taxon>
        <taxon>Chlorophyta</taxon>
        <taxon>core chlorophytes</taxon>
        <taxon>Chlorophyceae</taxon>
        <taxon>CS clade</taxon>
        <taxon>Chlamydomonadales</taxon>
        <taxon>Dunaliellaceae</taxon>
        <taxon>Dunaliella</taxon>
    </lineage>
</organism>
<evidence type="ECO:0000256" key="1">
    <source>
        <dbReference type="ARBA" id="ARBA00022737"/>
    </source>
</evidence>
<evidence type="ECO:0000313" key="4">
    <source>
        <dbReference type="Proteomes" id="UP000815325"/>
    </source>
</evidence>
<evidence type="ECO:0000313" key="3">
    <source>
        <dbReference type="EMBL" id="KAF5826157.1"/>
    </source>
</evidence>
<evidence type="ECO:0000256" key="2">
    <source>
        <dbReference type="ARBA" id="ARBA00022786"/>
    </source>
</evidence>
<dbReference type="PANTHER" id="PTHR12696">
    <property type="entry name" value="TIP120"/>
    <property type="match status" value="1"/>
</dbReference>
<keyword evidence="4" id="KW-1185">Reference proteome</keyword>
<dbReference type="Proteomes" id="UP000815325">
    <property type="component" value="Unassembled WGS sequence"/>
</dbReference>
<sequence length="365" mass="38285">FLRKAVRPLRQAALMTMHALAVKYGSQLQASTLASFVEEASPLVNDSDLTLASAALSSLESVVTVQPSTAPVVVGKTVPHAMTLVRSPLLQGGALEHLQGFLKALVKSSEAAGGVASFQSLLDELLASGRTAGTATGGKTAQQSVAVCVAVLCSTAGPQHVQSTTDLLVKEVKAKTQDTTAQRLALLCLGEIGRRADLSGIPQVESTVSESLKADSEEIKGAASLALGGVACGNLGKYMPSLIRQISSAAKSSPKQQYLLLTALSEVITTCSERANLLLSPDDQGQVLSLLLGSAEGEEECRTVVAECLGRLALLSPEKVLAELRQRISNPSPNMRAVVRYCTGWGLMRCWAFLGPGSWVFMGQR</sequence>
<keyword evidence="2" id="KW-0833">Ubl conjugation pathway</keyword>
<gene>
    <name evidence="3" type="ORF">DUNSADRAFT_4493</name>
</gene>
<reference evidence="3" key="1">
    <citation type="submission" date="2017-08" db="EMBL/GenBank/DDBJ databases">
        <authorList>
            <person name="Polle J.E."/>
            <person name="Barry K."/>
            <person name="Cushman J."/>
            <person name="Schmutz J."/>
            <person name="Tran D."/>
            <person name="Hathwaick L.T."/>
            <person name="Yim W.C."/>
            <person name="Jenkins J."/>
            <person name="Mckie-Krisberg Z.M."/>
            <person name="Prochnik S."/>
            <person name="Lindquist E."/>
            <person name="Dockter R.B."/>
            <person name="Adam C."/>
            <person name="Molina H."/>
            <person name="Bunkerborg J."/>
            <person name="Jin E."/>
            <person name="Buchheim M."/>
            <person name="Magnuson J."/>
        </authorList>
    </citation>
    <scope>NUCLEOTIDE SEQUENCE</scope>
    <source>
        <strain evidence="3">CCAP 19/18</strain>
    </source>
</reference>
<accession>A0ABQ7FUR6</accession>
<proteinExistence type="predicted"/>
<comment type="caution">
    <text evidence="3">The sequence shown here is derived from an EMBL/GenBank/DDBJ whole genome shotgun (WGS) entry which is preliminary data.</text>
</comment>
<name>A0ABQ7FUR6_DUNSA</name>
<dbReference type="EMBL" id="MU071274">
    <property type="protein sequence ID" value="KAF5826157.1"/>
    <property type="molecule type" value="Genomic_DNA"/>
</dbReference>
<dbReference type="InterPro" id="IPR016024">
    <property type="entry name" value="ARM-type_fold"/>
</dbReference>
<dbReference type="InterPro" id="IPR039852">
    <property type="entry name" value="CAND1/CAND2"/>
</dbReference>